<evidence type="ECO:0000256" key="3">
    <source>
        <dbReference type="SAM" id="SignalP"/>
    </source>
</evidence>
<proteinExistence type="predicted"/>
<gene>
    <name evidence="4" type="ORF">A2442_03845</name>
</gene>
<evidence type="ECO:0000256" key="2">
    <source>
        <dbReference type="SAM" id="MobiDB-lite"/>
    </source>
</evidence>
<evidence type="ECO:0008006" key="6">
    <source>
        <dbReference type="Google" id="ProtNLM"/>
    </source>
</evidence>
<feature type="compositionally biased region" description="Polar residues" evidence="2">
    <location>
        <begin position="43"/>
        <end position="56"/>
    </location>
</feature>
<dbReference type="AlphaFoldDB" id="A0A1F5EJS9"/>
<protein>
    <recommendedName>
        <fullName evidence="6">DUF5667 domain-containing protein</fullName>
    </recommendedName>
</protein>
<keyword evidence="1" id="KW-0175">Coiled coil</keyword>
<comment type="caution">
    <text evidence="4">The sequence shown here is derived from an EMBL/GenBank/DDBJ whole genome shotgun (WGS) entry which is preliminary data.</text>
</comment>
<organism evidence="4 5">
    <name type="scientific">Candidatus Campbellbacteria bacterium RIFOXYC2_FULL_35_25</name>
    <dbReference type="NCBI Taxonomy" id="1797582"/>
    <lineage>
        <taxon>Bacteria</taxon>
        <taxon>Candidatus Campbelliibacteriota</taxon>
    </lineage>
</organism>
<keyword evidence="3" id="KW-0732">Signal</keyword>
<feature type="region of interest" description="Disordered" evidence="2">
    <location>
        <begin position="80"/>
        <end position="103"/>
    </location>
</feature>
<feature type="region of interest" description="Disordered" evidence="2">
    <location>
        <begin position="27"/>
        <end position="65"/>
    </location>
</feature>
<name>A0A1F5EJS9_9BACT</name>
<evidence type="ECO:0000313" key="4">
    <source>
        <dbReference type="EMBL" id="OGD67677.1"/>
    </source>
</evidence>
<dbReference type="Proteomes" id="UP000179003">
    <property type="component" value="Unassembled WGS sequence"/>
</dbReference>
<evidence type="ECO:0000313" key="5">
    <source>
        <dbReference type="Proteomes" id="UP000179003"/>
    </source>
</evidence>
<dbReference type="EMBL" id="MFAE01000002">
    <property type="protein sequence ID" value="OGD67677.1"/>
    <property type="molecule type" value="Genomic_DNA"/>
</dbReference>
<sequence length="232" mass="26106">MKKINLILVVIFALVFVPAISFADNAKQNKEEEEEQKGVPMLISNNEGLGDNVSTTEAEDAEENDEMDDIDAVDCIGDDSGTTDCINDENDDSDSAPKMERRRSQVANAVQEMVRVSERAEEGIGEQIRVMAQEQEQERERLEASLSEVSKRGGFARFFIGPNYSEIKKAEQYVEKYNERLEKMGELSVEVTGEDFTTAIQSLKEVGDELDQEIENQKGGFSLFGWLNRLFN</sequence>
<accession>A0A1F5EJS9</accession>
<feature type="chain" id="PRO_5009518341" description="DUF5667 domain-containing protein" evidence="3">
    <location>
        <begin position="24"/>
        <end position="232"/>
    </location>
</feature>
<feature type="coiled-coil region" evidence="1">
    <location>
        <begin position="125"/>
        <end position="187"/>
    </location>
</feature>
<feature type="signal peptide" evidence="3">
    <location>
        <begin position="1"/>
        <end position="23"/>
    </location>
</feature>
<evidence type="ECO:0000256" key="1">
    <source>
        <dbReference type="SAM" id="Coils"/>
    </source>
</evidence>
<reference evidence="4 5" key="1">
    <citation type="journal article" date="2016" name="Nat. Commun.">
        <title>Thousands of microbial genomes shed light on interconnected biogeochemical processes in an aquifer system.</title>
        <authorList>
            <person name="Anantharaman K."/>
            <person name="Brown C.T."/>
            <person name="Hug L.A."/>
            <person name="Sharon I."/>
            <person name="Castelle C.J."/>
            <person name="Probst A.J."/>
            <person name="Thomas B.C."/>
            <person name="Singh A."/>
            <person name="Wilkins M.J."/>
            <person name="Karaoz U."/>
            <person name="Brodie E.L."/>
            <person name="Williams K.H."/>
            <person name="Hubbard S.S."/>
            <person name="Banfield J.F."/>
        </authorList>
    </citation>
    <scope>NUCLEOTIDE SEQUENCE [LARGE SCALE GENOMIC DNA]</scope>
</reference>
<dbReference type="STRING" id="1797582.A2442_03845"/>